<feature type="domain" description="Heparinase II/III-like C-terminal" evidence="5">
    <location>
        <begin position="402"/>
        <end position="644"/>
    </location>
</feature>
<comment type="subcellular location">
    <subcellularLocation>
        <location evidence="1">Periplasm</location>
    </subcellularLocation>
</comment>
<evidence type="ECO:0000256" key="4">
    <source>
        <dbReference type="ARBA" id="ARBA00023239"/>
    </source>
</evidence>
<evidence type="ECO:0000256" key="3">
    <source>
        <dbReference type="ARBA" id="ARBA00022764"/>
    </source>
</evidence>
<evidence type="ECO:0000313" key="7">
    <source>
        <dbReference type="EMBL" id="MCQ4628558.1"/>
    </source>
</evidence>
<evidence type="ECO:0000256" key="2">
    <source>
        <dbReference type="ARBA" id="ARBA00022729"/>
    </source>
</evidence>
<dbReference type="InterPro" id="IPR031680">
    <property type="entry name" value="Hepar_II_III_N"/>
</dbReference>
<comment type="caution">
    <text evidence="7">The sequence shown here is derived from an EMBL/GenBank/DDBJ whole genome shotgun (WGS) entry which is preliminary data.</text>
</comment>
<dbReference type="Gene3D" id="2.70.98.70">
    <property type="match status" value="1"/>
</dbReference>
<evidence type="ECO:0000256" key="1">
    <source>
        <dbReference type="ARBA" id="ARBA00004418"/>
    </source>
</evidence>
<protein>
    <submittedName>
        <fullName evidence="7">Heparinase II/III family protein</fullName>
    </submittedName>
</protein>
<name>A0ABT1R070_9HYPH</name>
<dbReference type="PANTHER" id="PTHR39210:SF1">
    <property type="entry name" value="HEPARIN-SULFATE LYASE"/>
    <property type="match status" value="1"/>
</dbReference>
<sequence>MSSGGLSNRLSWYARRLSAMSTAEVVHRVGELAKKRSARLAQPGWARFDEGDGPLPLFPTAIDVASADADLLARWERVAEAAMARRHRFLGVDWPPAGNASLWHFDPVSQREWPKDRYCFDINYRHSDVYGDVKYVWEINRLQYLQPIAALAARTGRADLKSFVTAEIASWIADNPPFHGINWPSGIELSVRAVSVLVATRLLGADAFSPAETRAIRAFLAATGDWLSRYPSRFSSANNHLIAEAVGLYVIATACPELPAASRWRAYARRVLAEEVDRQFHADGIGAEQSPTYTAFTLELYVTAVRVAQAVGDPLPRAVLDKLATVGEALSWFMDETGAVPCIGDDDEGRVIVSDPEADRFYVASVLSATAAICDRPDIAPPVAPLHLRDLVFGRRLAPAKGEGVHTFAEGGYTVLRDQVRDRQLVLAMDHGPLGFLSIAAHGHADTLAVWLTYGGRALLADAGTYLYHAGGAWRDAFRGTPLHNTLSIGGESSSLVSGAFNWKAKAEASRLAVNDRLDTFSCEAAHDGYKARFGVEHVRALRRVSPDTFRIEDKLEGAAAPVDDVAISFLSGEGIEIRATDRTGTFDFVFEGTALLRLTGPEGWAGSVISGQETERLGWRSPCFGVKTPSDQLVFRGSAAPGTTMRTDLRLL</sequence>
<keyword evidence="3" id="KW-0574">Periplasm</keyword>
<evidence type="ECO:0000259" key="6">
    <source>
        <dbReference type="Pfam" id="PF16889"/>
    </source>
</evidence>
<dbReference type="InterPro" id="IPR008929">
    <property type="entry name" value="Chondroitin_lyas"/>
</dbReference>
<dbReference type="Pfam" id="PF16889">
    <property type="entry name" value="Hepar_II_III_N"/>
    <property type="match status" value="1"/>
</dbReference>
<organism evidence="7 8">
    <name type="scientific">Shinella lacus</name>
    <dbReference type="NCBI Taxonomy" id="2654216"/>
    <lineage>
        <taxon>Bacteria</taxon>
        <taxon>Pseudomonadati</taxon>
        <taxon>Pseudomonadota</taxon>
        <taxon>Alphaproteobacteria</taxon>
        <taxon>Hyphomicrobiales</taxon>
        <taxon>Rhizobiaceae</taxon>
        <taxon>Shinella</taxon>
    </lineage>
</organism>
<evidence type="ECO:0000313" key="8">
    <source>
        <dbReference type="Proteomes" id="UP000996601"/>
    </source>
</evidence>
<evidence type="ECO:0000259" key="5">
    <source>
        <dbReference type="Pfam" id="PF07940"/>
    </source>
</evidence>
<gene>
    <name evidence="7" type="ORF">GB927_000845</name>
</gene>
<dbReference type="InterPro" id="IPR012480">
    <property type="entry name" value="Hepar_II_III_C"/>
</dbReference>
<keyword evidence="4" id="KW-0456">Lyase</keyword>
<reference evidence="7" key="1">
    <citation type="submission" date="2021-07" db="EMBL/GenBank/DDBJ databases">
        <title>Shinella sp. nov., a novel member of the genus Shinella from water.</title>
        <authorList>
            <person name="Deng Y."/>
        </authorList>
    </citation>
    <scope>NUCLEOTIDE SEQUENCE</scope>
    <source>
        <strain evidence="7">CPCC 100929</strain>
    </source>
</reference>
<accession>A0ABT1R070</accession>
<dbReference type="EMBL" id="WHSB02000001">
    <property type="protein sequence ID" value="MCQ4628558.1"/>
    <property type="molecule type" value="Genomic_DNA"/>
</dbReference>
<dbReference type="PANTHER" id="PTHR39210">
    <property type="entry name" value="HEPARIN-SULFATE LYASE"/>
    <property type="match status" value="1"/>
</dbReference>
<dbReference type="SUPFAM" id="SSF48230">
    <property type="entry name" value="Chondroitin AC/alginate lyase"/>
    <property type="match status" value="1"/>
</dbReference>
<proteinExistence type="predicted"/>
<dbReference type="Gene3D" id="1.50.10.100">
    <property type="entry name" value="Chondroitin AC/alginate lyase"/>
    <property type="match status" value="1"/>
</dbReference>
<dbReference type="RefSeq" id="WP_256114599.1">
    <property type="nucleotide sequence ID" value="NZ_WHSB02000001.1"/>
</dbReference>
<keyword evidence="2" id="KW-0732">Signal</keyword>
<dbReference type="Proteomes" id="UP000996601">
    <property type="component" value="Unassembled WGS sequence"/>
</dbReference>
<keyword evidence="8" id="KW-1185">Reference proteome</keyword>
<feature type="domain" description="Heparin-sulfate lyase N-terminal" evidence="6">
    <location>
        <begin position="111"/>
        <end position="312"/>
    </location>
</feature>
<dbReference type="Pfam" id="PF07940">
    <property type="entry name" value="Hepar_II_III_C"/>
    <property type="match status" value="1"/>
</dbReference>